<dbReference type="AlphaFoldDB" id="A0A161MKQ7"/>
<evidence type="ECO:0000313" key="1">
    <source>
        <dbReference type="EMBL" id="JAS00408.1"/>
    </source>
</evidence>
<dbReference type="GO" id="GO:0051015">
    <property type="term" value="F:actin filament binding"/>
    <property type="evidence" value="ECO:0007669"/>
    <property type="project" value="TreeGrafter"/>
</dbReference>
<dbReference type="PANTHER" id="PTHR10672:SF3">
    <property type="entry name" value="PROTEIN HU-LI TAI SHAO"/>
    <property type="match status" value="1"/>
</dbReference>
<reference evidence="1" key="2">
    <citation type="journal article" date="2017" name="J. Med. Entomol.">
        <title>Transcriptome Analysis of the Triatoma infestans (Hemiptera: Reduviidae) Integument.</title>
        <authorList>
            <person name="Calderon-Fernandez G.M."/>
            <person name="Moriconi D.E."/>
            <person name="Dulbecco A.B."/>
            <person name="Juarez M.P."/>
        </authorList>
    </citation>
    <scope>NUCLEOTIDE SEQUENCE</scope>
    <source>
        <strain evidence="1">Int1</strain>
        <tissue evidence="1">Integument</tissue>
    </source>
</reference>
<dbReference type="PANTHER" id="PTHR10672">
    <property type="entry name" value="ADDUCIN"/>
    <property type="match status" value="1"/>
</dbReference>
<reference evidence="1" key="1">
    <citation type="submission" date="2016-04" db="EMBL/GenBank/DDBJ databases">
        <authorList>
            <person name="Calderon-Fernandez G.M.Sr."/>
        </authorList>
    </citation>
    <scope>NUCLEOTIDE SEQUENCE</scope>
    <source>
        <strain evidence="1">Int1</strain>
        <tissue evidence="1">Integument</tissue>
    </source>
</reference>
<dbReference type="GO" id="GO:0014069">
    <property type="term" value="C:postsynaptic density"/>
    <property type="evidence" value="ECO:0007669"/>
    <property type="project" value="TreeGrafter"/>
</dbReference>
<proteinExistence type="predicted"/>
<accession>A0A161MKQ7</accession>
<protein>
    <submittedName>
        <fullName evidence="1">Protein hu-li tai shao isoform x1</fullName>
    </submittedName>
</protein>
<name>A0A161MKQ7_TRIIF</name>
<dbReference type="GO" id="GO:0005886">
    <property type="term" value="C:plasma membrane"/>
    <property type="evidence" value="ECO:0007669"/>
    <property type="project" value="TreeGrafter"/>
</dbReference>
<dbReference type="InterPro" id="IPR051017">
    <property type="entry name" value="Aldolase-II_Adducin_sf"/>
</dbReference>
<dbReference type="EMBL" id="GEMB01002790">
    <property type="protein sequence ID" value="JAS00408.1"/>
    <property type="molecule type" value="Transcribed_RNA"/>
</dbReference>
<organism evidence="1">
    <name type="scientific">Triatoma infestans</name>
    <name type="common">Assassin bug</name>
    <dbReference type="NCBI Taxonomy" id="30076"/>
    <lineage>
        <taxon>Eukaryota</taxon>
        <taxon>Metazoa</taxon>
        <taxon>Ecdysozoa</taxon>
        <taxon>Arthropoda</taxon>
        <taxon>Hexapoda</taxon>
        <taxon>Insecta</taxon>
        <taxon>Pterygota</taxon>
        <taxon>Neoptera</taxon>
        <taxon>Paraneoptera</taxon>
        <taxon>Hemiptera</taxon>
        <taxon>Heteroptera</taxon>
        <taxon>Panheteroptera</taxon>
        <taxon>Cimicomorpha</taxon>
        <taxon>Reduviidae</taxon>
        <taxon>Triatominae</taxon>
        <taxon>Triatoma</taxon>
    </lineage>
</organism>
<sequence>MLDNAGFRTGYLYRTPLVKGEPPRPRNDVEVPPAVSSLGYLLEEEEMYKQGNWKKGFYNKNDRTKWLNSPNVYQKVEILETGTPDPKKITKWVADGSPTHTSTPVKIDGALQFVPKNTNPKEFKKLQQQIKENRRADKITSGPQSHILDEGVSWDEAKKLTGC</sequence>
<dbReference type="GO" id="GO:0005856">
    <property type="term" value="C:cytoskeleton"/>
    <property type="evidence" value="ECO:0007669"/>
    <property type="project" value="TreeGrafter"/>
</dbReference>